<dbReference type="GO" id="GO:0046306">
    <property type="term" value="P:alkanesulfonate catabolic process"/>
    <property type="evidence" value="ECO:0007669"/>
    <property type="project" value="TreeGrafter"/>
</dbReference>
<dbReference type="PANTHER" id="PTHR42847">
    <property type="entry name" value="ALKANESULFONATE MONOOXYGENASE"/>
    <property type="match status" value="1"/>
</dbReference>
<dbReference type="Pfam" id="PF00296">
    <property type="entry name" value="Bac_luciferase"/>
    <property type="match status" value="1"/>
</dbReference>
<dbReference type="Gene3D" id="3.20.20.30">
    <property type="entry name" value="Luciferase-like domain"/>
    <property type="match status" value="1"/>
</dbReference>
<sequence>MTNSSATSGLRFGWLSPVIGNRWSDHQPIVVFQEKNILPTALPHFDSLWIADHFYGMDTHTDPFMEAWTTLTWLAAKFPDVMLCHHVLGQGYRNPALTAKMAATLQVLSGNRFILGIGAGWREEEYRAYGYEFPRPAVRFQELEELVHICRLMWTQEAPSFTGRHYSIQRAAAPPLPEVVPPVCIGAFGEQIGLPLAGRIADIWNSPIFGSDEKWLRKRDIVFAAAVKAGRETSAVEVSLTVERALPNTGAESQQLFDELSHLAELGVQHFVMDFGHPQSTEPVLRFVEEVMAPLRRG</sequence>
<dbReference type="EMBL" id="CAFBQU010000122">
    <property type="protein sequence ID" value="CAB5068626.1"/>
    <property type="molecule type" value="Genomic_DNA"/>
</dbReference>
<evidence type="ECO:0000256" key="2">
    <source>
        <dbReference type="ARBA" id="ARBA00022643"/>
    </source>
</evidence>
<evidence type="ECO:0000313" key="7">
    <source>
        <dbReference type="EMBL" id="CAB5068626.1"/>
    </source>
</evidence>
<evidence type="ECO:0000256" key="3">
    <source>
        <dbReference type="ARBA" id="ARBA00023002"/>
    </source>
</evidence>
<evidence type="ECO:0000313" key="6">
    <source>
        <dbReference type="EMBL" id="CAB5029567.1"/>
    </source>
</evidence>
<keyword evidence="1" id="KW-0285">Flavoprotein</keyword>
<evidence type="ECO:0000259" key="5">
    <source>
        <dbReference type="Pfam" id="PF00296"/>
    </source>
</evidence>
<accession>A0A6J7UV07</accession>
<dbReference type="InterPro" id="IPR011251">
    <property type="entry name" value="Luciferase-like_dom"/>
</dbReference>
<dbReference type="InterPro" id="IPR036661">
    <property type="entry name" value="Luciferase-like_sf"/>
</dbReference>
<proteinExistence type="predicted"/>
<dbReference type="EMBL" id="CAFBPN010000114">
    <property type="protein sequence ID" value="CAB5029567.1"/>
    <property type="molecule type" value="Genomic_DNA"/>
</dbReference>
<organism evidence="7">
    <name type="scientific">freshwater metagenome</name>
    <dbReference type="NCBI Taxonomy" id="449393"/>
    <lineage>
        <taxon>unclassified sequences</taxon>
        <taxon>metagenomes</taxon>
        <taxon>ecological metagenomes</taxon>
    </lineage>
</organism>
<name>A0A6J7UV07_9ZZZZ</name>
<dbReference type="AlphaFoldDB" id="A0A6J7UV07"/>
<keyword evidence="2" id="KW-0288">FMN</keyword>
<evidence type="ECO:0000256" key="4">
    <source>
        <dbReference type="ARBA" id="ARBA00023033"/>
    </source>
</evidence>
<gene>
    <name evidence="6" type="ORF">UFOPK4098_01411</name>
    <name evidence="7" type="ORF">UFOPK4347_01869</name>
</gene>
<dbReference type="SUPFAM" id="SSF51679">
    <property type="entry name" value="Bacterial luciferase-like"/>
    <property type="match status" value="1"/>
</dbReference>
<protein>
    <submittedName>
        <fullName evidence="7">Unannotated protein</fullName>
    </submittedName>
</protein>
<dbReference type="GO" id="GO:0008726">
    <property type="term" value="F:alkanesulfonate monooxygenase activity"/>
    <property type="evidence" value="ECO:0007669"/>
    <property type="project" value="TreeGrafter"/>
</dbReference>
<feature type="domain" description="Luciferase-like" evidence="5">
    <location>
        <begin position="45"/>
        <end position="261"/>
    </location>
</feature>
<keyword evidence="3" id="KW-0560">Oxidoreductase</keyword>
<reference evidence="7" key="1">
    <citation type="submission" date="2020-05" db="EMBL/GenBank/DDBJ databases">
        <authorList>
            <person name="Chiriac C."/>
            <person name="Salcher M."/>
            <person name="Ghai R."/>
            <person name="Kavagutti S V."/>
        </authorList>
    </citation>
    <scope>NUCLEOTIDE SEQUENCE</scope>
</reference>
<dbReference type="InterPro" id="IPR050172">
    <property type="entry name" value="SsuD_RutA_monooxygenase"/>
</dbReference>
<dbReference type="PANTHER" id="PTHR42847:SF4">
    <property type="entry name" value="ALKANESULFONATE MONOOXYGENASE-RELATED"/>
    <property type="match status" value="1"/>
</dbReference>
<keyword evidence="4" id="KW-0503">Monooxygenase</keyword>
<evidence type="ECO:0000256" key="1">
    <source>
        <dbReference type="ARBA" id="ARBA00022630"/>
    </source>
</evidence>